<name>A0ABV1AEI3_9TELE</name>
<dbReference type="Proteomes" id="UP001469553">
    <property type="component" value="Unassembled WGS sequence"/>
</dbReference>
<evidence type="ECO:0000313" key="3">
    <source>
        <dbReference type="Proteomes" id="UP001469553"/>
    </source>
</evidence>
<keyword evidence="1" id="KW-1133">Transmembrane helix</keyword>
<accession>A0ABV1AEI3</accession>
<gene>
    <name evidence="2" type="ORF">AMECASPLE_028887</name>
</gene>
<proteinExistence type="predicted"/>
<evidence type="ECO:0000256" key="1">
    <source>
        <dbReference type="SAM" id="Phobius"/>
    </source>
</evidence>
<evidence type="ECO:0000313" key="2">
    <source>
        <dbReference type="EMBL" id="MEQ2316066.1"/>
    </source>
</evidence>
<keyword evidence="1" id="KW-0812">Transmembrane</keyword>
<organism evidence="2 3">
    <name type="scientific">Ameca splendens</name>
    <dbReference type="NCBI Taxonomy" id="208324"/>
    <lineage>
        <taxon>Eukaryota</taxon>
        <taxon>Metazoa</taxon>
        <taxon>Chordata</taxon>
        <taxon>Craniata</taxon>
        <taxon>Vertebrata</taxon>
        <taxon>Euteleostomi</taxon>
        <taxon>Actinopterygii</taxon>
        <taxon>Neopterygii</taxon>
        <taxon>Teleostei</taxon>
        <taxon>Neoteleostei</taxon>
        <taxon>Acanthomorphata</taxon>
        <taxon>Ovalentaria</taxon>
        <taxon>Atherinomorphae</taxon>
        <taxon>Cyprinodontiformes</taxon>
        <taxon>Goodeidae</taxon>
        <taxon>Ameca</taxon>
    </lineage>
</organism>
<sequence>MTVQPCPKKDVPVVLALSFTPSRRAARTGPIKAGGLLYVLDHSRWTQQMRYAIDPLMAKHHGQKDFLAKVDVEYAAVIQAASRDPNSLLHPTTKQHISRYVKHLAKMTNTSSSLNTRESLKLLSSAPQPQSRLGRNEKQERLRRNIPLGSCADSATGLSIKDQTVHTSTQVFLVWLENIFIVLLWFFSLYQAEGMTREMTWADFCQSSFYEAEKRRWAVEKGK</sequence>
<comment type="caution">
    <text evidence="2">The sequence shown here is derived from an EMBL/GenBank/DDBJ whole genome shotgun (WGS) entry which is preliminary data.</text>
</comment>
<dbReference type="EMBL" id="JAHRIP010087877">
    <property type="protein sequence ID" value="MEQ2316066.1"/>
    <property type="molecule type" value="Genomic_DNA"/>
</dbReference>
<keyword evidence="3" id="KW-1185">Reference proteome</keyword>
<reference evidence="2 3" key="1">
    <citation type="submission" date="2021-06" db="EMBL/GenBank/DDBJ databases">
        <authorList>
            <person name="Palmer J.M."/>
        </authorList>
    </citation>
    <scope>NUCLEOTIDE SEQUENCE [LARGE SCALE GENOMIC DNA]</scope>
    <source>
        <strain evidence="2 3">AS_MEX2019</strain>
        <tissue evidence="2">Muscle</tissue>
    </source>
</reference>
<protein>
    <submittedName>
        <fullName evidence="2">Uncharacterized protein</fullName>
    </submittedName>
</protein>
<feature type="transmembrane region" description="Helical" evidence="1">
    <location>
        <begin position="172"/>
        <end position="190"/>
    </location>
</feature>
<keyword evidence="1" id="KW-0472">Membrane</keyword>